<feature type="non-terminal residue" evidence="2">
    <location>
        <position position="1"/>
    </location>
</feature>
<protein>
    <submittedName>
        <fullName evidence="2">Uncharacterized protein</fullName>
    </submittedName>
</protein>
<proteinExistence type="predicted"/>
<dbReference type="AlphaFoldDB" id="A0A8S2MZY8"/>
<name>A0A8S2MZY8_9BILA</name>
<dbReference type="Proteomes" id="UP000681967">
    <property type="component" value="Unassembled WGS sequence"/>
</dbReference>
<evidence type="ECO:0000313" key="3">
    <source>
        <dbReference type="Proteomes" id="UP000681967"/>
    </source>
</evidence>
<dbReference type="EMBL" id="CAJOBH010003993">
    <property type="protein sequence ID" value="CAF3973906.1"/>
    <property type="molecule type" value="Genomic_DNA"/>
</dbReference>
<evidence type="ECO:0000313" key="2">
    <source>
        <dbReference type="EMBL" id="CAF3973906.1"/>
    </source>
</evidence>
<feature type="region of interest" description="Disordered" evidence="1">
    <location>
        <begin position="53"/>
        <end position="82"/>
    </location>
</feature>
<reference evidence="2" key="1">
    <citation type="submission" date="2021-02" db="EMBL/GenBank/DDBJ databases">
        <authorList>
            <person name="Nowell W R."/>
        </authorList>
    </citation>
    <scope>NUCLEOTIDE SEQUENCE</scope>
</reference>
<sequence>MIVSSKLQTFLTTKYLSILFADQMIISQAIPTTVQSSLSSINMGQSTVESMITSSNPTTITSPDQPRTTAPNQTMITSKNERTPGLRLDFFKNIGNLRGS</sequence>
<evidence type="ECO:0000256" key="1">
    <source>
        <dbReference type="SAM" id="MobiDB-lite"/>
    </source>
</evidence>
<gene>
    <name evidence="2" type="ORF">BYL167_LOCUS12234</name>
</gene>
<accession>A0A8S2MZY8</accession>
<feature type="compositionally biased region" description="Polar residues" evidence="1">
    <location>
        <begin position="64"/>
        <end position="78"/>
    </location>
</feature>
<comment type="caution">
    <text evidence="2">The sequence shown here is derived from an EMBL/GenBank/DDBJ whole genome shotgun (WGS) entry which is preliminary data.</text>
</comment>
<organism evidence="2 3">
    <name type="scientific">Rotaria magnacalcarata</name>
    <dbReference type="NCBI Taxonomy" id="392030"/>
    <lineage>
        <taxon>Eukaryota</taxon>
        <taxon>Metazoa</taxon>
        <taxon>Spiralia</taxon>
        <taxon>Gnathifera</taxon>
        <taxon>Rotifera</taxon>
        <taxon>Eurotatoria</taxon>
        <taxon>Bdelloidea</taxon>
        <taxon>Philodinida</taxon>
        <taxon>Philodinidae</taxon>
        <taxon>Rotaria</taxon>
    </lineage>
</organism>
<feature type="compositionally biased region" description="Low complexity" evidence="1">
    <location>
        <begin position="53"/>
        <end position="63"/>
    </location>
</feature>